<evidence type="ECO:0000256" key="6">
    <source>
        <dbReference type="ARBA" id="ARBA00022737"/>
    </source>
</evidence>
<feature type="transmembrane region" description="Helical" evidence="13">
    <location>
        <begin position="932"/>
        <end position="959"/>
    </location>
</feature>
<dbReference type="CDD" id="cd03250">
    <property type="entry name" value="ABCC_MRP_domain1"/>
    <property type="match status" value="1"/>
</dbReference>
<keyword evidence="7" id="KW-0547">Nucleotide-binding</keyword>
<name>A0AAV3R520_LITER</name>
<dbReference type="GO" id="GO:0016020">
    <property type="term" value="C:membrane"/>
    <property type="evidence" value="ECO:0007669"/>
    <property type="project" value="UniProtKB-SubCell"/>
</dbReference>
<feature type="transmembrane region" description="Helical" evidence="13">
    <location>
        <begin position="1002"/>
        <end position="1022"/>
    </location>
</feature>
<protein>
    <recommendedName>
        <fullName evidence="3">ABC-type xenobiotic transporter</fullName>
        <ecNumber evidence="3">7.6.2.2</ecNumber>
    </recommendedName>
</protein>
<evidence type="ECO:0000313" key="17">
    <source>
        <dbReference type="Proteomes" id="UP001454036"/>
    </source>
</evidence>
<dbReference type="InterPro" id="IPR017871">
    <property type="entry name" value="ABC_transporter-like_CS"/>
</dbReference>
<feature type="transmembrane region" description="Helical" evidence="13">
    <location>
        <begin position="1123"/>
        <end position="1141"/>
    </location>
</feature>
<dbReference type="EMBL" id="BAABME010007503">
    <property type="protein sequence ID" value="GAA0171053.1"/>
    <property type="molecule type" value="Genomic_DNA"/>
</dbReference>
<evidence type="ECO:0000256" key="10">
    <source>
        <dbReference type="ARBA" id="ARBA00022989"/>
    </source>
</evidence>
<feature type="domain" description="ABC transmembrane type-1" evidence="15">
    <location>
        <begin position="900"/>
        <end position="1174"/>
    </location>
</feature>
<keyword evidence="8 16" id="KW-0067">ATP-binding</keyword>
<feature type="transmembrane region" description="Helical" evidence="13">
    <location>
        <begin position="164"/>
        <end position="186"/>
    </location>
</feature>
<dbReference type="FunFam" id="3.40.50.300:FF:000169">
    <property type="entry name" value="ABC transporter C family member 3"/>
    <property type="match status" value="1"/>
</dbReference>
<dbReference type="PANTHER" id="PTHR24223">
    <property type="entry name" value="ATP-BINDING CASSETTE SUB-FAMILY C"/>
    <property type="match status" value="1"/>
</dbReference>
<dbReference type="CDD" id="cd03244">
    <property type="entry name" value="ABCC_MRP_domain2"/>
    <property type="match status" value="1"/>
</dbReference>
<keyword evidence="17" id="KW-1185">Reference proteome</keyword>
<feature type="transmembrane region" description="Helical" evidence="13">
    <location>
        <begin position="137"/>
        <end position="158"/>
    </location>
</feature>
<evidence type="ECO:0000256" key="13">
    <source>
        <dbReference type="SAM" id="Phobius"/>
    </source>
</evidence>
<organism evidence="16 17">
    <name type="scientific">Lithospermum erythrorhizon</name>
    <name type="common">Purple gromwell</name>
    <name type="synonym">Lithospermum officinale var. erythrorhizon</name>
    <dbReference type="NCBI Taxonomy" id="34254"/>
    <lineage>
        <taxon>Eukaryota</taxon>
        <taxon>Viridiplantae</taxon>
        <taxon>Streptophyta</taxon>
        <taxon>Embryophyta</taxon>
        <taxon>Tracheophyta</taxon>
        <taxon>Spermatophyta</taxon>
        <taxon>Magnoliopsida</taxon>
        <taxon>eudicotyledons</taxon>
        <taxon>Gunneridae</taxon>
        <taxon>Pentapetalae</taxon>
        <taxon>asterids</taxon>
        <taxon>lamiids</taxon>
        <taxon>Boraginales</taxon>
        <taxon>Boraginaceae</taxon>
        <taxon>Boraginoideae</taxon>
        <taxon>Lithospermeae</taxon>
        <taxon>Lithospermum</taxon>
    </lineage>
</organism>
<evidence type="ECO:0000256" key="5">
    <source>
        <dbReference type="ARBA" id="ARBA00022692"/>
    </source>
</evidence>
<dbReference type="CDD" id="cd18580">
    <property type="entry name" value="ABC_6TM_ABCC_D2"/>
    <property type="match status" value="1"/>
</dbReference>
<dbReference type="PROSITE" id="PS50893">
    <property type="entry name" value="ABC_TRANSPORTER_2"/>
    <property type="match status" value="2"/>
</dbReference>
<dbReference type="InterPro" id="IPR011527">
    <property type="entry name" value="ABC1_TM_dom"/>
</dbReference>
<dbReference type="Pfam" id="PF00664">
    <property type="entry name" value="ABC_membrane"/>
    <property type="match status" value="2"/>
</dbReference>
<dbReference type="Gene3D" id="3.40.50.300">
    <property type="entry name" value="P-loop containing nucleotide triphosphate hydrolases"/>
    <property type="match status" value="2"/>
</dbReference>
<evidence type="ECO:0000256" key="12">
    <source>
        <dbReference type="ARBA" id="ARBA00034018"/>
    </source>
</evidence>
<dbReference type="FunFam" id="1.20.1560.10:FF:000002">
    <property type="entry name" value="ABC transporter C family member 5"/>
    <property type="match status" value="1"/>
</dbReference>
<feature type="domain" description="ABC transporter" evidence="14">
    <location>
        <begin position="1211"/>
        <end position="1445"/>
    </location>
</feature>
<feature type="transmembrane region" description="Helical" evidence="13">
    <location>
        <begin position="286"/>
        <end position="311"/>
    </location>
</feature>
<dbReference type="PROSITE" id="PS00211">
    <property type="entry name" value="ABC_TRANSPORTER_1"/>
    <property type="match status" value="1"/>
</dbReference>
<gene>
    <name evidence="16" type="ORF">LIER_25180</name>
</gene>
<keyword evidence="4" id="KW-0813">Transport</keyword>
<evidence type="ECO:0000256" key="11">
    <source>
        <dbReference type="ARBA" id="ARBA00023136"/>
    </source>
</evidence>
<comment type="subcellular location">
    <subcellularLocation>
        <location evidence="1">Membrane</location>
        <topology evidence="1">Multi-pass membrane protein</topology>
    </subcellularLocation>
</comment>
<dbReference type="SUPFAM" id="SSF90123">
    <property type="entry name" value="ABC transporter transmembrane region"/>
    <property type="match status" value="2"/>
</dbReference>
<dbReference type="PROSITE" id="PS50929">
    <property type="entry name" value="ABC_TM1F"/>
    <property type="match status" value="2"/>
</dbReference>
<dbReference type="Proteomes" id="UP001454036">
    <property type="component" value="Unassembled WGS sequence"/>
</dbReference>
<feature type="domain" description="ABC transporter" evidence="14">
    <location>
        <begin position="606"/>
        <end position="827"/>
    </location>
</feature>
<evidence type="ECO:0000259" key="14">
    <source>
        <dbReference type="PROSITE" id="PS50893"/>
    </source>
</evidence>
<feature type="transmembrane region" description="Helical" evidence="13">
    <location>
        <begin position="409"/>
        <end position="440"/>
    </location>
</feature>
<comment type="caution">
    <text evidence="16">The sequence shown here is derived from an EMBL/GenBank/DDBJ whole genome shotgun (WGS) entry which is preliminary data.</text>
</comment>
<dbReference type="EC" id="7.6.2.2" evidence="3"/>
<feature type="transmembrane region" description="Helical" evidence="13">
    <location>
        <begin position="102"/>
        <end position="125"/>
    </location>
</feature>
<feature type="transmembrane region" description="Helical" evidence="13">
    <location>
        <begin position="1028"/>
        <end position="1051"/>
    </location>
</feature>
<evidence type="ECO:0000313" key="16">
    <source>
        <dbReference type="EMBL" id="GAA0171053.1"/>
    </source>
</evidence>
<comment type="similarity">
    <text evidence="2">Belongs to the ABC transporter superfamily. ABCC family. Conjugate transporter (TC 3.A.1.208) subfamily.</text>
</comment>
<dbReference type="Gene3D" id="1.20.1560.10">
    <property type="entry name" value="ABC transporter type 1, transmembrane domain"/>
    <property type="match status" value="2"/>
</dbReference>
<evidence type="ECO:0000256" key="1">
    <source>
        <dbReference type="ARBA" id="ARBA00004141"/>
    </source>
</evidence>
<dbReference type="InterPro" id="IPR036640">
    <property type="entry name" value="ABC1_TM_sf"/>
</dbReference>
<dbReference type="PANTHER" id="PTHR24223:SF369">
    <property type="entry name" value="ABC TRANSPORTER C FAMILY MEMBER 10"/>
    <property type="match status" value="1"/>
</dbReference>
<evidence type="ECO:0000256" key="2">
    <source>
        <dbReference type="ARBA" id="ARBA00009726"/>
    </source>
</evidence>
<dbReference type="InterPro" id="IPR044726">
    <property type="entry name" value="ABCC_6TM_D2"/>
</dbReference>
<dbReference type="InterPro" id="IPR044746">
    <property type="entry name" value="ABCC_6TM_D1"/>
</dbReference>
<keyword evidence="9" id="KW-1278">Translocase</keyword>
<dbReference type="InterPro" id="IPR027417">
    <property type="entry name" value="P-loop_NTPase"/>
</dbReference>
<proteinExistence type="inferred from homology"/>
<evidence type="ECO:0000256" key="8">
    <source>
        <dbReference type="ARBA" id="ARBA00022840"/>
    </source>
</evidence>
<feature type="transmembrane region" description="Helical" evidence="13">
    <location>
        <begin position="30"/>
        <end position="48"/>
    </location>
</feature>
<dbReference type="GO" id="GO:0016887">
    <property type="term" value="F:ATP hydrolysis activity"/>
    <property type="evidence" value="ECO:0007669"/>
    <property type="project" value="InterPro"/>
</dbReference>
<dbReference type="InterPro" id="IPR003593">
    <property type="entry name" value="AAA+_ATPase"/>
</dbReference>
<dbReference type="Pfam" id="PF00005">
    <property type="entry name" value="ABC_tran"/>
    <property type="match status" value="2"/>
</dbReference>
<keyword evidence="10 13" id="KW-1133">Transmembrane helix</keyword>
<feature type="transmembrane region" description="Helical" evidence="13">
    <location>
        <begin position="68"/>
        <end position="90"/>
    </location>
</feature>
<dbReference type="InterPro" id="IPR003439">
    <property type="entry name" value="ABC_transporter-like_ATP-bd"/>
</dbReference>
<dbReference type="GO" id="GO:0005524">
    <property type="term" value="F:ATP binding"/>
    <property type="evidence" value="ECO:0007669"/>
    <property type="project" value="UniProtKB-KW"/>
</dbReference>
<evidence type="ECO:0000256" key="7">
    <source>
        <dbReference type="ARBA" id="ARBA00022741"/>
    </source>
</evidence>
<dbReference type="SMART" id="SM00382">
    <property type="entry name" value="AAA"/>
    <property type="match status" value="2"/>
</dbReference>
<dbReference type="FunFam" id="1.20.1560.10:FF:000003">
    <property type="entry name" value="ABC transporter C family member 10"/>
    <property type="match status" value="1"/>
</dbReference>
<evidence type="ECO:0000256" key="3">
    <source>
        <dbReference type="ARBA" id="ARBA00012191"/>
    </source>
</evidence>
<keyword evidence="6" id="KW-0677">Repeat</keyword>
<evidence type="ECO:0000256" key="4">
    <source>
        <dbReference type="ARBA" id="ARBA00022448"/>
    </source>
</evidence>
<dbReference type="Pfam" id="PF24358">
    <property type="entry name" value="ABCC10_N"/>
    <property type="match status" value="1"/>
</dbReference>
<dbReference type="InterPro" id="IPR056228">
    <property type="entry name" value="ABCC10-like_N"/>
</dbReference>
<dbReference type="CDD" id="cd18579">
    <property type="entry name" value="ABC_6TM_ABCC_D1"/>
    <property type="match status" value="1"/>
</dbReference>
<accession>A0AAV3R520</accession>
<feature type="domain" description="ABC transmembrane type-1" evidence="15">
    <location>
        <begin position="287"/>
        <end position="568"/>
    </location>
</feature>
<keyword evidence="11 13" id="KW-0472">Membrane</keyword>
<dbReference type="SUPFAM" id="SSF52540">
    <property type="entry name" value="P-loop containing nucleoside triphosphate hydrolases"/>
    <property type="match status" value="2"/>
</dbReference>
<comment type="catalytic activity">
    <reaction evidence="12">
        <text>ATP + H2O + xenobioticSide 1 = ADP + phosphate + xenobioticSide 2.</text>
        <dbReference type="EC" id="7.6.2.2"/>
    </reaction>
</comment>
<feature type="transmembrane region" description="Helical" evidence="13">
    <location>
        <begin position="895"/>
        <end position="920"/>
    </location>
</feature>
<dbReference type="GO" id="GO:0008559">
    <property type="term" value="F:ABC-type xenobiotic transporter activity"/>
    <property type="evidence" value="ECO:0007669"/>
    <property type="project" value="UniProtKB-EC"/>
</dbReference>
<reference evidence="16 17" key="1">
    <citation type="submission" date="2024-01" db="EMBL/GenBank/DDBJ databases">
        <title>The complete chloroplast genome sequence of Lithospermum erythrorhizon: insights into the phylogenetic relationship among Boraginaceae species and the maternal lineages of purple gromwells.</title>
        <authorList>
            <person name="Okada T."/>
            <person name="Watanabe K."/>
        </authorList>
    </citation>
    <scope>NUCLEOTIDE SEQUENCE [LARGE SCALE GENOMIC DNA]</scope>
</reference>
<evidence type="ECO:0000259" key="15">
    <source>
        <dbReference type="PROSITE" id="PS50929"/>
    </source>
</evidence>
<dbReference type="FunFam" id="3.40.50.300:FF:000508">
    <property type="entry name" value="ABC transporter C family member 5"/>
    <property type="match status" value="1"/>
</dbReference>
<feature type="transmembrane region" description="Helical" evidence="13">
    <location>
        <begin position="323"/>
        <end position="341"/>
    </location>
</feature>
<evidence type="ECO:0000256" key="9">
    <source>
        <dbReference type="ARBA" id="ARBA00022967"/>
    </source>
</evidence>
<dbReference type="InterPro" id="IPR050173">
    <property type="entry name" value="ABC_transporter_C-like"/>
</dbReference>
<keyword evidence="5 13" id="KW-0812">Transmembrane</keyword>
<sequence>MEGMWGMFCKASECNVGSCLMHPSSCFNRALFIFLDFVLLVVFLFNVISKVPKLPDHPRCSVISWWQLLSSILNGFIGLVYLFIGIWQWLESEIGENHDVSYPYWWLVVSFHGVTWFIVSLTVSLHGHRFTRAPLRLLLILVFLFSVVNCSLSLFTTIVHKRAYSIKLSVDIFSFLGASLLLLGVYKGFEYEDSHESDLYSPLRDDANESVNEVTPFGKAGFINKMSFWWLNPLMKRGRDAILQEKDVPGLRKDDLAESCYQEFIDLMDKQPSIFWAIVQCHYKEILISGVFAMLKIITLSCGPLVLNAFINVATVRKESFEYEGFVLAVVLFFAKFIESLSQRQWYFRSRLIGLKVKSLLTAAIYKKQLRLSNAAKLKHSTGEIMNYVTVDAYRIGEFPFWLHQTWTLLLQVSLAIVILFRAVGLATIASLVTILLTVLCNTPLAKLQHKFQCKLMEAQDKRLKAISEALSNMKVLKLYAWESHFKNVIEKMRLVEEKCLSTVQSQKAYNCFLFWASPVLVSAATFGACFFLDVPLYTSNVFTFLATLRLVQDPLRTFPDVISVMIQAKTSFSRLVLFLEATELESEGPRKEANIVSTSNHDILIKSADLSWENDSLKPTLRNINLEVAPGQKIAICGEVGSGKSTLLASLLGELPILKGIVQVSGTVAYVSQSAWIQTGSIRDNIIFGSSLDTQKYQDTLEKCSLLDDIELMPYGDLTEIGEKGVNLSGGQKQRIQLARSLYREADIYLLDDPFSAVDAHTATDLFNNYVMGALSRKTVLLVTHQVEFLPAFDFVLLMADGNILHSGTYHELLSSSKEFQDLVNAHKNTSGSDRFTKVNAHPRHEVSTADIQKSIEKSFDAPGGDHLIKKEEREVGDTGFKPYVQYLNKKNGFLLFSLASLAHLMYVICQILQLSWMAEKVDTNISTLRLIMVYLVIGFISTIFLLGKCLAIVVTGLQSSQSLFSQLLSSLFRAPMLFYDSTPIGRIISRVSQDLSIVDLDIPFSLIFAVGATINVYSNLAVLAVVTWQVLFVSIPMVYFALLLQRYYFASAKELMRMNGITKSYVANHVAESIAGAMTIRAFRDEHRFFEKNLQLIDMNASPNFHNFAANEWLIQRLETLSAIVLASSALCMILLPAGTMSPGFVGMALSYGLSLNTSLVFSIQNQCNLTNYLISVERLHQYMYIPSEAPEIINENRPLRDWPTMGRVEIQNLQIRYRTDSPLVLHGITCTFEAGHKIGIVGRTGSGKTTLIGALFRMVEPAAGRIIVDGINISQIGVHDLRSRFGIIPQDPTLFSGTIRYNLDPLNQHTDLEIWEVLGKCQLRESIQEKEDGLDSLVALDGSNWSMGQRQLFCLGRAILRRSKILVLDEATASIDNYTDLIIQETIRTEFKECTVVTVAHRIPTVMDSTMVLAMSDGNIVEYEDPMVLMKRESSLFGLLVKEYWSRCNHFNSE</sequence>